<keyword evidence="1" id="KW-0732">Signal</keyword>
<protein>
    <submittedName>
        <fullName evidence="2">Uncharacterized protein</fullName>
    </submittedName>
</protein>
<accession>A0A0K0Y036</accession>
<gene>
    <name evidence="2" type="ORF">WM2015_2924</name>
</gene>
<evidence type="ECO:0000313" key="3">
    <source>
        <dbReference type="Proteomes" id="UP000066624"/>
    </source>
</evidence>
<evidence type="ECO:0000256" key="1">
    <source>
        <dbReference type="SAM" id="SignalP"/>
    </source>
</evidence>
<organism evidence="2 3">
    <name type="scientific">Wenzhouxiangella marina</name>
    <dbReference type="NCBI Taxonomy" id="1579979"/>
    <lineage>
        <taxon>Bacteria</taxon>
        <taxon>Pseudomonadati</taxon>
        <taxon>Pseudomonadota</taxon>
        <taxon>Gammaproteobacteria</taxon>
        <taxon>Chromatiales</taxon>
        <taxon>Wenzhouxiangellaceae</taxon>
        <taxon>Wenzhouxiangella</taxon>
    </lineage>
</organism>
<keyword evidence="3" id="KW-1185">Reference proteome</keyword>
<feature type="chain" id="PRO_5005454550" evidence="1">
    <location>
        <begin position="24"/>
        <end position="433"/>
    </location>
</feature>
<dbReference type="EMBL" id="CP012154">
    <property type="protein sequence ID" value="AKS43280.1"/>
    <property type="molecule type" value="Genomic_DNA"/>
</dbReference>
<sequence>MAYAVSKRILIVLAGLAALPLQAGTDDLFADRFMGVATEFNAVWSPDVELVEGDAVAALIDVDASGAVFTFSTALLTAAGVDFTPGEIMVLEGVALRRVDGVSPSGTETIVTTSQAALNEAITSGQMDWSLGIGFEEIASAEMFIPGRGTGCSPAFDPEAQQISFECSFDDYTMAMNLSRTGSTTTIQYQVTKGTDQANASITGTGTLSNFDANGSASFDGGELTGFQQNTRDAQMDLNIALAAAGSGSNDLNFEVPFPIIRIPFNVGPIPMSIDIGVQFVAIMEVPLAATASATASADFRYRGDTGFTYEGATVDTTATINDHDFLNGEFDSASNFVSVDAGFGIAFPRVSLNVLTSEVAWVHTGFTLQSSLRFGPICKVGIAGLVVQGGYQLEIMGVEIFSEQATFAQEERRVESEGCPQRGVGALSFPSI</sequence>
<evidence type="ECO:0000313" key="2">
    <source>
        <dbReference type="EMBL" id="AKS43280.1"/>
    </source>
</evidence>
<feature type="signal peptide" evidence="1">
    <location>
        <begin position="1"/>
        <end position="23"/>
    </location>
</feature>
<dbReference type="AlphaFoldDB" id="A0A0K0Y036"/>
<reference evidence="2 3" key="1">
    <citation type="submission" date="2015-07" db="EMBL/GenBank/DDBJ databases">
        <authorList>
            <person name="Noorani M."/>
        </authorList>
    </citation>
    <scope>NUCLEOTIDE SEQUENCE [LARGE SCALE GENOMIC DNA]</scope>
    <source>
        <strain evidence="2 3">KCTC 42284</strain>
    </source>
</reference>
<proteinExistence type="predicted"/>
<dbReference type="KEGG" id="wma:WM2015_2924"/>
<name>A0A0K0Y036_9GAMM</name>
<dbReference type="Proteomes" id="UP000066624">
    <property type="component" value="Chromosome"/>
</dbReference>